<dbReference type="KEGG" id="psic:J4E96_15140"/>
<feature type="domain" description="Mycothiol-dependent maleylpyruvate isomerase metal-binding" evidence="2">
    <location>
        <begin position="22"/>
        <end position="155"/>
    </location>
</feature>
<reference evidence="3" key="1">
    <citation type="submission" date="2021-03" db="EMBL/GenBank/DDBJ databases">
        <title>Pengzhenrongella sicca gen. nov., sp. nov., a new member of suborder Micrococcineae isolated from High-Arctic tundra soil.</title>
        <authorList>
            <person name="Peng F."/>
        </authorList>
    </citation>
    <scope>NUCLEOTIDE SEQUENCE</scope>
    <source>
        <strain evidence="3">LRZ-2</strain>
    </source>
</reference>
<dbReference type="RefSeq" id="WP_227422913.1">
    <property type="nucleotide sequence ID" value="NZ_CP071868.1"/>
</dbReference>
<dbReference type="GO" id="GO:0016853">
    <property type="term" value="F:isomerase activity"/>
    <property type="evidence" value="ECO:0007669"/>
    <property type="project" value="UniProtKB-KW"/>
</dbReference>
<name>A0A8A4ZCR9_9MICO</name>
<organism evidence="3 4">
    <name type="scientific">Pengzhenrongella sicca</name>
    <dbReference type="NCBI Taxonomy" id="2819238"/>
    <lineage>
        <taxon>Bacteria</taxon>
        <taxon>Bacillati</taxon>
        <taxon>Actinomycetota</taxon>
        <taxon>Actinomycetes</taxon>
        <taxon>Micrococcales</taxon>
        <taxon>Pengzhenrongella</taxon>
    </lineage>
</organism>
<keyword evidence="3" id="KW-0413">Isomerase</keyword>
<feature type="compositionally biased region" description="Low complexity" evidence="1">
    <location>
        <begin position="222"/>
        <end position="231"/>
    </location>
</feature>
<dbReference type="AlphaFoldDB" id="A0A8A4ZCR9"/>
<sequence length="257" mass="26833">MAVTGPDDAARVAPAELVPAIRGAHARLLASIAGCTDADVAAPSRLPGWSRGHVLAHLVGLAAAATRQIEYARRGALVDVYDGGRPARDAAIEAGAPASAAEHRSAITSATERIDALLADLTREDWSRPVRYRAGTALDMAQAWWREVEIHLTDLDLGPASGDWSVQLCEHLTAFLAERLPGGSALVLEAPDGWVQELGTGPTRVLRGARTDLVAWLAGREPAGPVVADDGAPPPALGPWPAPQPPQAPQEPEAAGR</sequence>
<feature type="region of interest" description="Disordered" evidence="1">
    <location>
        <begin position="222"/>
        <end position="257"/>
    </location>
</feature>
<dbReference type="GO" id="GO:0046872">
    <property type="term" value="F:metal ion binding"/>
    <property type="evidence" value="ECO:0007669"/>
    <property type="project" value="InterPro"/>
</dbReference>
<keyword evidence="4" id="KW-1185">Reference proteome</keyword>
<feature type="compositionally biased region" description="Pro residues" evidence="1">
    <location>
        <begin position="232"/>
        <end position="249"/>
    </location>
</feature>
<dbReference type="InterPro" id="IPR017517">
    <property type="entry name" value="Maleyloyr_isom"/>
</dbReference>
<protein>
    <submittedName>
        <fullName evidence="3">Maleylpyruvate isomerase family mycothiol-dependent enzyme</fullName>
    </submittedName>
</protein>
<dbReference type="InterPro" id="IPR024344">
    <property type="entry name" value="MDMPI_metal-binding"/>
</dbReference>
<dbReference type="Proteomes" id="UP000663937">
    <property type="component" value="Chromosome"/>
</dbReference>
<proteinExistence type="predicted"/>
<dbReference type="NCBIfam" id="TIGR03083">
    <property type="entry name" value="maleylpyruvate isomerase family mycothiol-dependent enzyme"/>
    <property type="match status" value="1"/>
</dbReference>
<evidence type="ECO:0000256" key="1">
    <source>
        <dbReference type="SAM" id="MobiDB-lite"/>
    </source>
</evidence>
<dbReference type="InterPro" id="IPR036527">
    <property type="entry name" value="SCP2_sterol-bd_dom_sf"/>
</dbReference>
<dbReference type="InterPro" id="IPR034660">
    <property type="entry name" value="DinB/YfiT-like"/>
</dbReference>
<evidence type="ECO:0000313" key="4">
    <source>
        <dbReference type="Proteomes" id="UP000663937"/>
    </source>
</evidence>
<gene>
    <name evidence="3" type="ORF">J4E96_15140</name>
</gene>
<dbReference type="Gene3D" id="1.20.120.450">
    <property type="entry name" value="dinb family like domain"/>
    <property type="match status" value="1"/>
</dbReference>
<accession>A0A8A4ZCR9</accession>
<dbReference type="EMBL" id="CP071868">
    <property type="protein sequence ID" value="QTE28673.1"/>
    <property type="molecule type" value="Genomic_DNA"/>
</dbReference>
<evidence type="ECO:0000313" key="3">
    <source>
        <dbReference type="EMBL" id="QTE28673.1"/>
    </source>
</evidence>
<evidence type="ECO:0000259" key="2">
    <source>
        <dbReference type="Pfam" id="PF11716"/>
    </source>
</evidence>
<dbReference type="SUPFAM" id="SSF55718">
    <property type="entry name" value="SCP-like"/>
    <property type="match status" value="1"/>
</dbReference>
<dbReference type="SUPFAM" id="SSF109854">
    <property type="entry name" value="DinB/YfiT-like putative metalloenzymes"/>
    <property type="match status" value="1"/>
</dbReference>
<dbReference type="Pfam" id="PF11716">
    <property type="entry name" value="MDMPI_N"/>
    <property type="match status" value="1"/>
</dbReference>